<dbReference type="InterPro" id="IPR006447">
    <property type="entry name" value="Myb_dom_plants"/>
</dbReference>
<reference evidence="6 7" key="1">
    <citation type="journal article" date="2012" name="Nature">
        <title>Repeated polyploidization of Gossypium genomes and the evolution of spinnable cotton fibres.</title>
        <authorList>
            <person name="Paterson A.H."/>
            <person name="Wendel J.F."/>
            <person name="Gundlach H."/>
            <person name="Guo H."/>
            <person name="Jenkins J."/>
            <person name="Jin D."/>
            <person name="Llewellyn D."/>
            <person name="Showmaker K.C."/>
            <person name="Shu S."/>
            <person name="Udall J."/>
            <person name="Yoo M.J."/>
            <person name="Byers R."/>
            <person name="Chen W."/>
            <person name="Doron-Faigenboim A."/>
            <person name="Duke M.V."/>
            <person name="Gong L."/>
            <person name="Grimwood J."/>
            <person name="Grover C."/>
            <person name="Grupp K."/>
            <person name="Hu G."/>
            <person name="Lee T.H."/>
            <person name="Li J."/>
            <person name="Lin L."/>
            <person name="Liu T."/>
            <person name="Marler B.S."/>
            <person name="Page J.T."/>
            <person name="Roberts A.W."/>
            <person name="Romanel E."/>
            <person name="Sanders W.S."/>
            <person name="Szadkowski E."/>
            <person name="Tan X."/>
            <person name="Tang H."/>
            <person name="Xu C."/>
            <person name="Wang J."/>
            <person name="Wang Z."/>
            <person name="Zhang D."/>
            <person name="Zhang L."/>
            <person name="Ashrafi H."/>
            <person name="Bedon F."/>
            <person name="Bowers J.E."/>
            <person name="Brubaker C.L."/>
            <person name="Chee P.W."/>
            <person name="Das S."/>
            <person name="Gingle A.R."/>
            <person name="Haigler C.H."/>
            <person name="Harker D."/>
            <person name="Hoffmann L.V."/>
            <person name="Hovav R."/>
            <person name="Jones D.C."/>
            <person name="Lemke C."/>
            <person name="Mansoor S."/>
            <person name="ur Rahman M."/>
            <person name="Rainville L.N."/>
            <person name="Rambani A."/>
            <person name="Reddy U.K."/>
            <person name="Rong J.K."/>
            <person name="Saranga Y."/>
            <person name="Scheffler B.E."/>
            <person name="Scheffler J.A."/>
            <person name="Stelly D.M."/>
            <person name="Triplett B.A."/>
            <person name="Van Deynze A."/>
            <person name="Vaslin M.F."/>
            <person name="Waghmare V.N."/>
            <person name="Walford S.A."/>
            <person name="Wright R.J."/>
            <person name="Zaki E.A."/>
            <person name="Zhang T."/>
            <person name="Dennis E.S."/>
            <person name="Mayer K.F."/>
            <person name="Peterson D.G."/>
            <person name="Rokhsar D.S."/>
            <person name="Wang X."/>
            <person name="Schmutz J."/>
        </authorList>
    </citation>
    <scope>NUCLEOTIDE SEQUENCE [LARGE SCALE GENOMIC DNA]</scope>
</reference>
<dbReference type="FunFam" id="1.10.10.60:FF:000002">
    <property type="entry name" value="Myb family transcription factor"/>
    <property type="match status" value="1"/>
</dbReference>
<dbReference type="InterPro" id="IPR017930">
    <property type="entry name" value="Myb_dom"/>
</dbReference>
<dbReference type="PROSITE" id="PS51294">
    <property type="entry name" value="HTH_MYB"/>
    <property type="match status" value="1"/>
</dbReference>
<dbReference type="PANTHER" id="PTHR31314:SF84">
    <property type="entry name" value="HOMEODOMAIN-LIKE SUPERFAMILY PROTEIN-RELATED"/>
    <property type="match status" value="1"/>
</dbReference>
<dbReference type="OrthoDB" id="551907at2759"/>
<feature type="domain" description="HTH myb-type" evidence="5">
    <location>
        <begin position="67"/>
        <end position="127"/>
    </location>
</feature>
<protein>
    <recommendedName>
        <fullName evidence="5">HTH myb-type domain-containing protein</fullName>
    </recommendedName>
</protein>
<dbReference type="Gene3D" id="1.10.10.60">
    <property type="entry name" value="Homeodomain-like"/>
    <property type="match status" value="1"/>
</dbReference>
<keyword evidence="3" id="KW-0804">Transcription</keyword>
<evidence type="ECO:0000313" key="6">
    <source>
        <dbReference type="EMBL" id="KJB67226.1"/>
    </source>
</evidence>
<dbReference type="InterPro" id="IPR046955">
    <property type="entry name" value="PHR1-like"/>
</dbReference>
<dbReference type="STRING" id="29730.A0A0D2UGQ2"/>
<dbReference type="NCBIfam" id="TIGR01557">
    <property type="entry name" value="myb_SHAQKYF"/>
    <property type="match status" value="1"/>
</dbReference>
<dbReference type="AlphaFoldDB" id="A0A0D2UGQ2"/>
<evidence type="ECO:0000256" key="3">
    <source>
        <dbReference type="ARBA" id="ARBA00023163"/>
    </source>
</evidence>
<dbReference type="Gramene" id="KJB67226">
    <property type="protein sequence ID" value="KJB67226"/>
    <property type="gene ID" value="B456_010G181100"/>
</dbReference>
<dbReference type="Pfam" id="PF00249">
    <property type="entry name" value="Myb_DNA-binding"/>
    <property type="match status" value="1"/>
</dbReference>
<dbReference type="eggNOG" id="ENOG502S26S">
    <property type="taxonomic scope" value="Eukaryota"/>
</dbReference>
<evidence type="ECO:0000256" key="4">
    <source>
        <dbReference type="ARBA" id="ARBA00023242"/>
    </source>
</evidence>
<dbReference type="InterPro" id="IPR009057">
    <property type="entry name" value="Homeodomain-like_sf"/>
</dbReference>
<dbReference type="EMBL" id="CM001749">
    <property type="protein sequence ID" value="KJB67226.1"/>
    <property type="molecule type" value="Genomic_DNA"/>
</dbReference>
<organism evidence="6 7">
    <name type="scientific">Gossypium raimondii</name>
    <name type="common">Peruvian cotton</name>
    <name type="synonym">Gossypium klotzschianum subsp. raimondii</name>
    <dbReference type="NCBI Taxonomy" id="29730"/>
    <lineage>
        <taxon>Eukaryota</taxon>
        <taxon>Viridiplantae</taxon>
        <taxon>Streptophyta</taxon>
        <taxon>Embryophyta</taxon>
        <taxon>Tracheophyta</taxon>
        <taxon>Spermatophyta</taxon>
        <taxon>Magnoliopsida</taxon>
        <taxon>eudicotyledons</taxon>
        <taxon>Gunneridae</taxon>
        <taxon>Pentapetalae</taxon>
        <taxon>rosids</taxon>
        <taxon>malvids</taxon>
        <taxon>Malvales</taxon>
        <taxon>Malvaceae</taxon>
        <taxon>Malvoideae</taxon>
        <taxon>Gossypium</taxon>
    </lineage>
</organism>
<keyword evidence="2" id="KW-0805">Transcription regulation</keyword>
<dbReference type="Proteomes" id="UP000032304">
    <property type="component" value="Chromosome 10"/>
</dbReference>
<accession>A0A0D2UGQ2</accession>
<dbReference type="GO" id="GO:0005634">
    <property type="term" value="C:nucleus"/>
    <property type="evidence" value="ECO:0007669"/>
    <property type="project" value="UniProtKB-SubCell"/>
</dbReference>
<dbReference type="OMA" id="IFRQPQW"/>
<comment type="subcellular location">
    <subcellularLocation>
        <location evidence="1">Nucleus</location>
    </subcellularLocation>
</comment>
<keyword evidence="4" id="KW-0539">Nucleus</keyword>
<evidence type="ECO:0000256" key="2">
    <source>
        <dbReference type="ARBA" id="ARBA00023015"/>
    </source>
</evidence>
<keyword evidence="7" id="KW-1185">Reference proteome</keyword>
<dbReference type="SUPFAM" id="SSF46689">
    <property type="entry name" value="Homeodomain-like"/>
    <property type="match status" value="1"/>
</dbReference>
<dbReference type="InterPro" id="IPR001005">
    <property type="entry name" value="SANT/Myb"/>
</dbReference>
<proteinExistence type="predicted"/>
<sequence length="293" mass="33253">MKRVDVDSCWLKGCCSSSSSLDDSGGISVYSPSPSMMRVMRRCHHKDDNLQLPEISLKSPIVRPYVRSKMPRLRWTPDLHQCFVHAVERLGGEDRATPKMVLQIMDVKGLTISHVKSHLQMYRSTKHEQMIQVTEAATASRRNEKVSELMNCPQNQQFKDQVRPYNLGLGIEGMPSFTIFRQPQWNGNKVSNQLSYRELTNKGSEQRSSTSYIIFKDLLKSCTIPENREKLNVGQHGGADWKCNHQRLVHLGDHSQASDSSILRSLNSKLSQKMSRRGKAEGLNDVSLELTLA</sequence>
<name>A0A0D2UGQ2_GOSRA</name>
<dbReference type="GO" id="GO:0003677">
    <property type="term" value="F:DNA binding"/>
    <property type="evidence" value="ECO:0007669"/>
    <property type="project" value="InterPro"/>
</dbReference>
<gene>
    <name evidence="6" type="ORF">B456_010G181100</name>
</gene>
<evidence type="ECO:0000256" key="1">
    <source>
        <dbReference type="ARBA" id="ARBA00004123"/>
    </source>
</evidence>
<dbReference type="GO" id="GO:0003700">
    <property type="term" value="F:DNA-binding transcription factor activity"/>
    <property type="evidence" value="ECO:0007669"/>
    <property type="project" value="InterPro"/>
</dbReference>
<evidence type="ECO:0000313" key="7">
    <source>
        <dbReference type="Proteomes" id="UP000032304"/>
    </source>
</evidence>
<dbReference type="PANTHER" id="PTHR31314">
    <property type="entry name" value="MYB FAMILY TRANSCRIPTION FACTOR PHL7-LIKE"/>
    <property type="match status" value="1"/>
</dbReference>
<evidence type="ECO:0000259" key="5">
    <source>
        <dbReference type="PROSITE" id="PS51294"/>
    </source>
</evidence>